<proteinExistence type="predicted"/>
<evidence type="ECO:0000313" key="1">
    <source>
        <dbReference type="EMBL" id="RCH82335.1"/>
    </source>
</evidence>
<gene>
    <name evidence="1" type="ORF">CU098_008428</name>
</gene>
<accession>A0A367IX95</accession>
<comment type="caution">
    <text evidence="1">The sequence shown here is derived from an EMBL/GenBank/DDBJ whole genome shotgun (WGS) entry which is preliminary data.</text>
</comment>
<dbReference type="Proteomes" id="UP000253551">
    <property type="component" value="Unassembled WGS sequence"/>
</dbReference>
<keyword evidence="2" id="KW-1185">Reference proteome</keyword>
<reference evidence="1 2" key="1">
    <citation type="journal article" date="2018" name="G3 (Bethesda)">
        <title>Phylogenetic and Phylogenomic Definition of Rhizopus Species.</title>
        <authorList>
            <person name="Gryganskyi A.P."/>
            <person name="Golan J."/>
            <person name="Dolatabadi S."/>
            <person name="Mondo S."/>
            <person name="Robb S."/>
            <person name="Idnurm A."/>
            <person name="Muszewska A."/>
            <person name="Steczkiewicz K."/>
            <person name="Masonjones S."/>
            <person name="Liao H.L."/>
            <person name="Gajdeczka M.T."/>
            <person name="Anike F."/>
            <person name="Vuek A."/>
            <person name="Anishchenko I.M."/>
            <person name="Voigt K."/>
            <person name="de Hoog G.S."/>
            <person name="Smith M.E."/>
            <person name="Heitman J."/>
            <person name="Vilgalys R."/>
            <person name="Stajich J.E."/>
        </authorList>
    </citation>
    <scope>NUCLEOTIDE SEQUENCE [LARGE SCALE GENOMIC DNA]</scope>
    <source>
        <strain evidence="1 2">LSU 92-RS-03</strain>
    </source>
</reference>
<protein>
    <submittedName>
        <fullName evidence="1">Uncharacterized protein</fullName>
    </submittedName>
</protein>
<feature type="non-terminal residue" evidence="1">
    <location>
        <position position="1"/>
    </location>
</feature>
<evidence type="ECO:0000313" key="2">
    <source>
        <dbReference type="Proteomes" id="UP000253551"/>
    </source>
</evidence>
<organism evidence="1 2">
    <name type="scientific">Rhizopus stolonifer</name>
    <name type="common">Rhizopus nigricans</name>
    <dbReference type="NCBI Taxonomy" id="4846"/>
    <lineage>
        <taxon>Eukaryota</taxon>
        <taxon>Fungi</taxon>
        <taxon>Fungi incertae sedis</taxon>
        <taxon>Mucoromycota</taxon>
        <taxon>Mucoromycotina</taxon>
        <taxon>Mucoromycetes</taxon>
        <taxon>Mucorales</taxon>
        <taxon>Mucorineae</taxon>
        <taxon>Rhizopodaceae</taxon>
        <taxon>Rhizopus</taxon>
    </lineage>
</organism>
<dbReference type="EMBL" id="PJQM01005140">
    <property type="protein sequence ID" value="RCH82335.1"/>
    <property type="molecule type" value="Genomic_DNA"/>
</dbReference>
<name>A0A367IX95_RHIST</name>
<dbReference type="AlphaFoldDB" id="A0A367IX95"/>
<sequence length="66" mass="7786">NEKQIVACGQETMADLNVDFHMGEPSEKYEEILAGYFRKERKEDNMLCLTALLEFLHFSFAKDYYN</sequence>
<feature type="non-terminal residue" evidence="1">
    <location>
        <position position="66"/>
    </location>
</feature>